<dbReference type="InterPro" id="IPR004152">
    <property type="entry name" value="GAT_dom"/>
</dbReference>
<dbReference type="SMART" id="SM00326">
    <property type="entry name" value="SH3"/>
    <property type="match status" value="1"/>
</dbReference>
<evidence type="ECO:0000256" key="11">
    <source>
        <dbReference type="PROSITE-ProRule" id="PRU00192"/>
    </source>
</evidence>
<dbReference type="Gene3D" id="2.30.30.40">
    <property type="entry name" value="SH3 Domains"/>
    <property type="match status" value="1"/>
</dbReference>
<comment type="caution">
    <text evidence="15">The sequence shown here is derived from an EMBL/GenBank/DDBJ whole genome shotgun (WGS) entry which is preliminary data.</text>
</comment>
<dbReference type="PANTHER" id="PTHR45929">
    <property type="entry name" value="JAK PATHWAY SIGNAL TRANSDUCTION ADAPTOR MOLECULE"/>
    <property type="match status" value="1"/>
</dbReference>
<dbReference type="InterPro" id="IPR036028">
    <property type="entry name" value="SH3-like_dom_sf"/>
</dbReference>
<dbReference type="CDD" id="cd16978">
    <property type="entry name" value="VHS_HSE1"/>
    <property type="match status" value="1"/>
</dbReference>
<gene>
    <name evidence="15" type="ORF">NEOLI_001653</name>
</gene>
<dbReference type="GO" id="GO:0010008">
    <property type="term" value="C:endosome membrane"/>
    <property type="evidence" value="ECO:0007669"/>
    <property type="project" value="UniProtKB-SubCell"/>
</dbReference>
<dbReference type="PRINTS" id="PR00452">
    <property type="entry name" value="SH3DOMAIN"/>
</dbReference>
<dbReference type="SUPFAM" id="SSF89009">
    <property type="entry name" value="GAT-like domain"/>
    <property type="match status" value="1"/>
</dbReference>
<dbReference type="GO" id="GO:0043130">
    <property type="term" value="F:ubiquitin binding"/>
    <property type="evidence" value="ECO:0007669"/>
    <property type="project" value="InterPro"/>
</dbReference>
<feature type="domain" description="SH3" evidence="13">
    <location>
        <begin position="206"/>
        <end position="265"/>
    </location>
</feature>
<sequence length="545" mass="61436">MFRPQPNPYDEIVVKATDENLTSENWEYILDVCDKVNGNPDTGHRSANVQLYALALANALSQNCGTKIHRELASRTFTQSLSRLIGDRNVHKSVKGRAFELIESWVEEYKSDPSLGLMAEAYKQLKSQNLDIPPPSKPQKHEITQSDRRREEDELQMALALSLSDSVSISDRKTPQSSSSFSQAQHTLQPPFEQPRTPAPAHTTAATVSRVRGLYDFVPSEAGELAFRKGDIITVLESVYKDWWRGSLRGIVGIFPINYVEIVPDPTQEDLRKEAEDEAKVFSEGKNVEKLLVLLTENEGGRDLSEDEQLQTLYHSAISVRPKLVSLIEKYSQKRDELITLNDRFLKARRDYDALMEASVAQFSRPEASMGYYQPSKAPPSRRDERPLAETKPFEPYQAPQHASRPEVYAPVYQAPQSEPPYVQHGGRPAARPDIRQDYTQPGTSRPYPPQSYDQPPSSHPPYPVDDAVDYRDPAYRASTPPLVSSDVYQHPPLASSDVYQHPPQPARTDPRHPRVSPGTMAGIGDYYRQKDNVADELFLPRNTG</sequence>
<dbReference type="STRING" id="1198029.A0A1U7LSY0"/>
<evidence type="ECO:0000313" key="16">
    <source>
        <dbReference type="Proteomes" id="UP000186594"/>
    </source>
</evidence>
<evidence type="ECO:0000259" key="14">
    <source>
        <dbReference type="PROSITE" id="PS50179"/>
    </source>
</evidence>
<dbReference type="PROSITE" id="PS50330">
    <property type="entry name" value="UIM"/>
    <property type="match status" value="1"/>
</dbReference>
<dbReference type="SUPFAM" id="SSF50044">
    <property type="entry name" value="SH3-domain"/>
    <property type="match status" value="1"/>
</dbReference>
<dbReference type="Gene3D" id="1.25.40.90">
    <property type="match status" value="1"/>
</dbReference>
<name>A0A1U7LSY0_NEOID</name>
<evidence type="ECO:0000259" key="13">
    <source>
        <dbReference type="PROSITE" id="PS50002"/>
    </source>
</evidence>
<dbReference type="InterPro" id="IPR002014">
    <property type="entry name" value="VHS_dom"/>
</dbReference>
<dbReference type="OMA" id="QVYRDWW"/>
<comment type="similarity">
    <text evidence="3">Belongs to the STAM family.</text>
</comment>
<dbReference type="PROSITE" id="PS50179">
    <property type="entry name" value="VHS"/>
    <property type="match status" value="1"/>
</dbReference>
<dbReference type="InterPro" id="IPR003903">
    <property type="entry name" value="UIM_dom"/>
</dbReference>
<evidence type="ECO:0000256" key="10">
    <source>
        <dbReference type="ARBA" id="ARBA00023136"/>
    </source>
</evidence>
<dbReference type="SUPFAM" id="SSF48464">
    <property type="entry name" value="ENTH/VHS domain"/>
    <property type="match status" value="1"/>
</dbReference>
<reference evidence="15 16" key="1">
    <citation type="submission" date="2016-04" db="EMBL/GenBank/DDBJ databases">
        <title>Evolutionary innovation and constraint leading to complex multicellularity in the Ascomycota.</title>
        <authorList>
            <person name="Cisse O."/>
            <person name="Nguyen A."/>
            <person name="Hewitt D.A."/>
            <person name="Jedd G."/>
            <person name="Stajich J.E."/>
        </authorList>
    </citation>
    <scope>NUCLEOTIDE SEQUENCE [LARGE SCALE GENOMIC DNA]</scope>
    <source>
        <strain evidence="15 16">DAH-3</strain>
    </source>
</reference>
<evidence type="ECO:0000256" key="12">
    <source>
        <dbReference type="SAM" id="MobiDB-lite"/>
    </source>
</evidence>
<evidence type="ECO:0000256" key="1">
    <source>
        <dbReference type="ARBA" id="ARBA00002654"/>
    </source>
</evidence>
<evidence type="ECO:0000256" key="8">
    <source>
        <dbReference type="ARBA" id="ARBA00022753"/>
    </source>
</evidence>
<dbReference type="SMART" id="SM00288">
    <property type="entry name" value="VHS"/>
    <property type="match status" value="1"/>
</dbReference>
<keyword evidence="10" id="KW-0472">Membrane</keyword>
<evidence type="ECO:0000256" key="5">
    <source>
        <dbReference type="ARBA" id="ARBA00018978"/>
    </source>
</evidence>
<dbReference type="CDD" id="cd11805">
    <property type="entry name" value="SH3_GRB2_like_C"/>
    <property type="match status" value="1"/>
</dbReference>
<dbReference type="GO" id="GO:0035091">
    <property type="term" value="F:phosphatidylinositol binding"/>
    <property type="evidence" value="ECO:0007669"/>
    <property type="project" value="InterPro"/>
</dbReference>
<dbReference type="GO" id="GO:0043328">
    <property type="term" value="P:protein transport to vacuole involved in ubiquitin-dependent protein catabolic process via the multivesicular body sorting pathway"/>
    <property type="evidence" value="ECO:0007669"/>
    <property type="project" value="TreeGrafter"/>
</dbReference>
<organism evidence="15 16">
    <name type="scientific">Neolecta irregularis (strain DAH-3)</name>
    <dbReference type="NCBI Taxonomy" id="1198029"/>
    <lineage>
        <taxon>Eukaryota</taxon>
        <taxon>Fungi</taxon>
        <taxon>Dikarya</taxon>
        <taxon>Ascomycota</taxon>
        <taxon>Taphrinomycotina</taxon>
        <taxon>Neolectales</taxon>
        <taxon>Neolectaceae</taxon>
        <taxon>Neolecta</taxon>
    </lineage>
</organism>
<evidence type="ECO:0000256" key="7">
    <source>
        <dbReference type="ARBA" id="ARBA00022448"/>
    </source>
</evidence>
<feature type="compositionally biased region" description="Polar residues" evidence="12">
    <location>
        <begin position="163"/>
        <end position="188"/>
    </location>
</feature>
<protein>
    <recommendedName>
        <fullName evidence="4">Class E vacuolar protein-sorting machinery protein HSE1</fullName>
    </recommendedName>
    <alternativeName>
        <fullName evidence="5">Class E vacuolar protein-sorting machinery protein hse1</fullName>
    </alternativeName>
</protein>
<evidence type="ECO:0000256" key="6">
    <source>
        <dbReference type="ARBA" id="ARBA00022443"/>
    </source>
</evidence>
<evidence type="ECO:0000256" key="4">
    <source>
        <dbReference type="ARBA" id="ARBA00017923"/>
    </source>
</evidence>
<evidence type="ECO:0000256" key="3">
    <source>
        <dbReference type="ARBA" id="ARBA00009666"/>
    </source>
</evidence>
<dbReference type="Gene3D" id="1.20.5.1940">
    <property type="match status" value="1"/>
</dbReference>
<proteinExistence type="inferred from homology"/>
<dbReference type="PROSITE" id="PS50002">
    <property type="entry name" value="SH3"/>
    <property type="match status" value="1"/>
</dbReference>
<evidence type="ECO:0000256" key="2">
    <source>
        <dbReference type="ARBA" id="ARBA00004125"/>
    </source>
</evidence>
<keyword evidence="16" id="KW-1185">Reference proteome</keyword>
<dbReference type="Pfam" id="PF00018">
    <property type="entry name" value="SH3_1"/>
    <property type="match status" value="1"/>
</dbReference>
<dbReference type="CDD" id="cd21386">
    <property type="entry name" value="GAT_Hse1"/>
    <property type="match status" value="1"/>
</dbReference>
<feature type="region of interest" description="Disordered" evidence="12">
    <location>
        <begin position="417"/>
        <end position="525"/>
    </location>
</feature>
<comment type="function">
    <text evidence="1">Component of the ESCRT-0 complex which is the sorting receptor for ubiquitinated cargo proteins at the multivesicular body (MVB).</text>
</comment>
<comment type="subcellular location">
    <subcellularLocation>
        <location evidence="2">Endosome membrane</location>
        <topology evidence="2">Peripheral membrane protein</topology>
        <orientation evidence="2">Cytoplasmic side</orientation>
    </subcellularLocation>
</comment>
<feature type="compositionally biased region" description="Basic and acidic residues" evidence="12">
    <location>
        <begin position="139"/>
        <end position="152"/>
    </location>
</feature>
<dbReference type="InterPro" id="IPR008942">
    <property type="entry name" value="ENTH_VHS"/>
</dbReference>
<dbReference type="Pfam" id="PF03127">
    <property type="entry name" value="GAT"/>
    <property type="match status" value="1"/>
</dbReference>
<keyword evidence="8" id="KW-0967">Endosome</keyword>
<keyword evidence="6 11" id="KW-0728">SH3 domain</keyword>
<feature type="region of interest" description="Disordered" evidence="12">
    <location>
        <begin position="128"/>
        <end position="202"/>
    </location>
</feature>
<accession>A0A1U7LSY0</accession>
<dbReference type="GO" id="GO:0033565">
    <property type="term" value="C:ESCRT-0 complex"/>
    <property type="evidence" value="ECO:0007669"/>
    <property type="project" value="TreeGrafter"/>
</dbReference>
<dbReference type="Proteomes" id="UP000186594">
    <property type="component" value="Unassembled WGS sequence"/>
</dbReference>
<feature type="domain" description="VHS" evidence="14">
    <location>
        <begin position="16"/>
        <end position="133"/>
    </location>
</feature>
<dbReference type="EMBL" id="LXFE01000323">
    <property type="protein sequence ID" value="OLL25754.1"/>
    <property type="molecule type" value="Genomic_DNA"/>
</dbReference>
<dbReference type="Pfam" id="PF00790">
    <property type="entry name" value="VHS"/>
    <property type="match status" value="1"/>
</dbReference>
<evidence type="ECO:0000256" key="9">
    <source>
        <dbReference type="ARBA" id="ARBA00022927"/>
    </source>
</evidence>
<dbReference type="InterPro" id="IPR050670">
    <property type="entry name" value="STAM"/>
</dbReference>
<keyword evidence="9" id="KW-0653">Protein transport</keyword>
<dbReference type="PANTHER" id="PTHR45929:SF3">
    <property type="entry name" value="JAK PATHWAY SIGNAL TRANSDUCTION ADAPTOR MOLECULE"/>
    <property type="match status" value="1"/>
</dbReference>
<dbReference type="InterPro" id="IPR001452">
    <property type="entry name" value="SH3_domain"/>
</dbReference>
<dbReference type="AlphaFoldDB" id="A0A1U7LSY0"/>
<dbReference type="OrthoDB" id="10255964at2759"/>
<evidence type="ECO:0000313" key="15">
    <source>
        <dbReference type="EMBL" id="OLL25754.1"/>
    </source>
</evidence>
<keyword evidence="7" id="KW-0813">Transport</keyword>